<dbReference type="Gene3D" id="3.40.190.10">
    <property type="entry name" value="Periplasmic binding protein-like II"/>
    <property type="match status" value="2"/>
</dbReference>
<dbReference type="Pfam" id="PF00126">
    <property type="entry name" value="HTH_1"/>
    <property type="match status" value="1"/>
</dbReference>
<dbReference type="InterPro" id="IPR036390">
    <property type="entry name" value="WH_DNA-bd_sf"/>
</dbReference>
<evidence type="ECO:0000313" key="7">
    <source>
        <dbReference type="Proteomes" id="UP000188235"/>
    </source>
</evidence>
<dbReference type="SUPFAM" id="SSF46785">
    <property type="entry name" value="Winged helix' DNA-binding domain"/>
    <property type="match status" value="1"/>
</dbReference>
<dbReference type="Gene3D" id="1.10.10.10">
    <property type="entry name" value="Winged helix-like DNA-binding domain superfamily/Winged helix DNA-binding domain"/>
    <property type="match status" value="1"/>
</dbReference>
<dbReference type="PRINTS" id="PR00039">
    <property type="entry name" value="HTHLYSR"/>
</dbReference>
<sequence>MHRAWLSLDNLELLVAVADQGGIGAAARSVGMAQPNASRALSALEAGLGVQLLIRHPRGARLTDEAGPIVERARETLAAAERLLGEASRLNAELRTHLEVAASMTLAEHLLPAWLATARREHPGLEVRLKVRNSEEVFDEVASGRAELGFVETPAVRRGLQSRVVAVDRLVVVVAPGHPWAESGVVDAETLAATPLIMRESGSGTRSTLDAALAALSPARPALELGSNASVRAGALAGSDPAVISELAVASSLVRGDLVAVTVNGVGLERQLRAVWRGRRPSPAASALLRVALS</sequence>
<evidence type="ECO:0000256" key="2">
    <source>
        <dbReference type="ARBA" id="ARBA00023015"/>
    </source>
</evidence>
<keyword evidence="2" id="KW-0805">Transcription regulation</keyword>
<dbReference type="RefSeq" id="WP_077347014.1">
    <property type="nucleotide sequence ID" value="NZ_CP019607.1"/>
</dbReference>
<evidence type="ECO:0000259" key="5">
    <source>
        <dbReference type="PROSITE" id="PS50931"/>
    </source>
</evidence>
<reference evidence="6 7" key="1">
    <citation type="journal article" date="2008" name="Int. J. Syst. Evol. Microbiol.">
        <title>Tessaracoccus flavescens sp. nov., isolated from marine sediment.</title>
        <authorList>
            <person name="Lee D.W."/>
            <person name="Lee S.D."/>
        </authorList>
    </citation>
    <scope>NUCLEOTIDE SEQUENCE [LARGE SCALE GENOMIC DNA]</scope>
    <source>
        <strain evidence="6 7">SST-39T</strain>
    </source>
</reference>
<proteinExistence type="inferred from homology"/>
<name>A0A1Q2CU01_9ACTN</name>
<protein>
    <recommendedName>
        <fullName evidence="5">HTH lysR-type domain-containing protein</fullName>
    </recommendedName>
</protein>
<dbReference type="PANTHER" id="PTHR30126:SF39">
    <property type="entry name" value="HTH-TYPE TRANSCRIPTIONAL REGULATOR CYSL"/>
    <property type="match status" value="1"/>
</dbReference>
<dbReference type="AlphaFoldDB" id="A0A1Q2CU01"/>
<keyword evidence="4" id="KW-0804">Transcription</keyword>
<dbReference type="PANTHER" id="PTHR30126">
    <property type="entry name" value="HTH-TYPE TRANSCRIPTIONAL REGULATOR"/>
    <property type="match status" value="1"/>
</dbReference>
<dbReference type="SUPFAM" id="SSF53850">
    <property type="entry name" value="Periplasmic binding protein-like II"/>
    <property type="match status" value="1"/>
</dbReference>
<evidence type="ECO:0000313" key="6">
    <source>
        <dbReference type="EMBL" id="AQP49580.1"/>
    </source>
</evidence>
<dbReference type="InterPro" id="IPR000847">
    <property type="entry name" value="LysR_HTH_N"/>
</dbReference>
<dbReference type="GO" id="GO:0003700">
    <property type="term" value="F:DNA-binding transcription factor activity"/>
    <property type="evidence" value="ECO:0007669"/>
    <property type="project" value="InterPro"/>
</dbReference>
<accession>A0A1Q2CU01</accession>
<dbReference type="PROSITE" id="PS50931">
    <property type="entry name" value="HTH_LYSR"/>
    <property type="match status" value="1"/>
</dbReference>
<keyword evidence="7" id="KW-1185">Reference proteome</keyword>
<dbReference type="InterPro" id="IPR036388">
    <property type="entry name" value="WH-like_DNA-bd_sf"/>
</dbReference>
<gene>
    <name evidence="6" type="ORF">BW733_00750</name>
</gene>
<keyword evidence="3" id="KW-0238">DNA-binding</keyword>
<dbReference type="GO" id="GO:0000976">
    <property type="term" value="F:transcription cis-regulatory region binding"/>
    <property type="evidence" value="ECO:0007669"/>
    <property type="project" value="TreeGrafter"/>
</dbReference>
<organism evidence="6 7">
    <name type="scientific">Tessaracoccus flavescens</name>
    <dbReference type="NCBI Taxonomy" id="399497"/>
    <lineage>
        <taxon>Bacteria</taxon>
        <taxon>Bacillati</taxon>
        <taxon>Actinomycetota</taxon>
        <taxon>Actinomycetes</taxon>
        <taxon>Propionibacteriales</taxon>
        <taxon>Propionibacteriaceae</taxon>
        <taxon>Tessaracoccus</taxon>
    </lineage>
</organism>
<evidence type="ECO:0000256" key="3">
    <source>
        <dbReference type="ARBA" id="ARBA00023125"/>
    </source>
</evidence>
<dbReference type="KEGG" id="tfa:BW733_00750"/>
<evidence type="ECO:0000256" key="4">
    <source>
        <dbReference type="ARBA" id="ARBA00023163"/>
    </source>
</evidence>
<dbReference type="Pfam" id="PF03466">
    <property type="entry name" value="LysR_substrate"/>
    <property type="match status" value="1"/>
</dbReference>
<dbReference type="InterPro" id="IPR005119">
    <property type="entry name" value="LysR_subst-bd"/>
</dbReference>
<dbReference type="OrthoDB" id="9808620at2"/>
<dbReference type="Proteomes" id="UP000188235">
    <property type="component" value="Chromosome"/>
</dbReference>
<dbReference type="EMBL" id="CP019607">
    <property type="protein sequence ID" value="AQP49580.1"/>
    <property type="molecule type" value="Genomic_DNA"/>
</dbReference>
<comment type="similarity">
    <text evidence="1">Belongs to the LysR transcriptional regulatory family.</text>
</comment>
<feature type="domain" description="HTH lysR-type" evidence="5">
    <location>
        <begin position="6"/>
        <end position="63"/>
    </location>
</feature>
<dbReference type="STRING" id="399497.BW733_00750"/>
<evidence type="ECO:0000256" key="1">
    <source>
        <dbReference type="ARBA" id="ARBA00009437"/>
    </source>
</evidence>